<reference evidence="2" key="1">
    <citation type="submission" date="2019-11" db="EMBL/GenBank/DDBJ databases">
        <title>Characterization of Clostridium perfringens isolates from swine manure treated agricultural soils.</title>
        <authorList>
            <person name="Wushke S.T."/>
        </authorList>
    </citation>
    <scope>NUCLEOTIDE SEQUENCE</scope>
    <source>
        <strain evidence="2">X15</strain>
    </source>
</reference>
<sequence>RGGGVLNNFDAPIWKLPLFVKNGAIIPMNNENNTPEKIDRSQRKFEVYPSGDTNFEIYEDDGLTTDYKEGKSATTMITSSAPKEGKGKAVIKAGLLTGDYEEIVNDRSTEFIVNVSEKPTDLALKIGNRNVSLKEAASLEEFE</sequence>
<name>A0AAW9J2Y6_CLOPF</name>
<evidence type="ECO:0000313" key="3">
    <source>
        <dbReference type="Proteomes" id="UP001289066"/>
    </source>
</evidence>
<feature type="non-terminal residue" evidence="2">
    <location>
        <position position="143"/>
    </location>
</feature>
<feature type="domain" description="DUF5110" evidence="1">
    <location>
        <begin position="43"/>
        <end position="114"/>
    </location>
</feature>
<dbReference type="RefSeq" id="WP_322413421.1">
    <property type="nucleotide sequence ID" value="NZ_WNVG01001230.1"/>
</dbReference>
<dbReference type="InterPro" id="IPR033403">
    <property type="entry name" value="DUF5110"/>
</dbReference>
<dbReference type="Pfam" id="PF17137">
    <property type="entry name" value="DUF5110"/>
    <property type="match status" value="1"/>
</dbReference>
<accession>A0AAW9J2Y6</accession>
<feature type="non-terminal residue" evidence="2">
    <location>
        <position position="1"/>
    </location>
</feature>
<organism evidence="2 3">
    <name type="scientific">Clostridium perfringens</name>
    <dbReference type="NCBI Taxonomy" id="1502"/>
    <lineage>
        <taxon>Bacteria</taxon>
        <taxon>Bacillati</taxon>
        <taxon>Bacillota</taxon>
        <taxon>Clostridia</taxon>
        <taxon>Eubacteriales</taxon>
        <taxon>Clostridiaceae</taxon>
        <taxon>Clostridium</taxon>
    </lineage>
</organism>
<dbReference type="InterPro" id="IPR013780">
    <property type="entry name" value="Glyco_hydro_b"/>
</dbReference>
<dbReference type="AlphaFoldDB" id="A0AAW9J2Y6"/>
<dbReference type="EMBL" id="WNVG01001230">
    <property type="protein sequence ID" value="MDZ5035076.1"/>
    <property type="molecule type" value="Genomic_DNA"/>
</dbReference>
<evidence type="ECO:0000313" key="2">
    <source>
        <dbReference type="EMBL" id="MDZ5035076.1"/>
    </source>
</evidence>
<gene>
    <name evidence="2" type="ORF">GNF81_20535</name>
</gene>
<protein>
    <submittedName>
        <fullName evidence="2">DUF5110 domain-containing protein</fullName>
    </submittedName>
</protein>
<dbReference type="Proteomes" id="UP001289066">
    <property type="component" value="Unassembled WGS sequence"/>
</dbReference>
<evidence type="ECO:0000259" key="1">
    <source>
        <dbReference type="Pfam" id="PF17137"/>
    </source>
</evidence>
<dbReference type="Gene3D" id="2.60.40.1180">
    <property type="entry name" value="Golgi alpha-mannosidase II"/>
    <property type="match status" value="1"/>
</dbReference>
<comment type="caution">
    <text evidence="2">The sequence shown here is derived from an EMBL/GenBank/DDBJ whole genome shotgun (WGS) entry which is preliminary data.</text>
</comment>
<proteinExistence type="predicted"/>